<feature type="repeat" description="ANK" evidence="3">
    <location>
        <begin position="349"/>
        <end position="381"/>
    </location>
</feature>
<evidence type="ECO:0000256" key="3">
    <source>
        <dbReference type="PROSITE-ProRule" id="PRU00023"/>
    </source>
</evidence>
<protein>
    <recommendedName>
        <fullName evidence="5">Solute-binding protein family 3/N-terminal domain-containing protein</fullName>
    </recommendedName>
</protein>
<name>A0A084SY77_9BACT</name>
<dbReference type="InterPro" id="IPR036770">
    <property type="entry name" value="Ankyrin_rpt-contain_sf"/>
</dbReference>
<dbReference type="Pfam" id="PF00023">
    <property type="entry name" value="Ank"/>
    <property type="match status" value="1"/>
</dbReference>
<dbReference type="Gene3D" id="1.25.40.20">
    <property type="entry name" value="Ankyrin repeat-containing domain"/>
    <property type="match status" value="4"/>
</dbReference>
<evidence type="ECO:0000313" key="7">
    <source>
        <dbReference type="Proteomes" id="UP000028547"/>
    </source>
</evidence>
<evidence type="ECO:0000256" key="4">
    <source>
        <dbReference type="SAM" id="SignalP"/>
    </source>
</evidence>
<evidence type="ECO:0000313" key="6">
    <source>
        <dbReference type="EMBL" id="KFA93412.1"/>
    </source>
</evidence>
<evidence type="ECO:0000256" key="1">
    <source>
        <dbReference type="ARBA" id="ARBA00022737"/>
    </source>
</evidence>
<evidence type="ECO:0000256" key="2">
    <source>
        <dbReference type="ARBA" id="ARBA00023043"/>
    </source>
</evidence>
<feature type="repeat" description="ANK" evidence="3">
    <location>
        <begin position="574"/>
        <end position="606"/>
    </location>
</feature>
<organism evidence="6 7">
    <name type="scientific">Archangium violaceum Cb vi76</name>
    <dbReference type="NCBI Taxonomy" id="1406225"/>
    <lineage>
        <taxon>Bacteria</taxon>
        <taxon>Pseudomonadati</taxon>
        <taxon>Myxococcota</taxon>
        <taxon>Myxococcia</taxon>
        <taxon>Myxococcales</taxon>
        <taxon>Cystobacterineae</taxon>
        <taxon>Archangiaceae</taxon>
        <taxon>Archangium</taxon>
    </lineage>
</organism>
<dbReference type="AlphaFoldDB" id="A0A084SY77"/>
<feature type="signal peptide" evidence="4">
    <location>
        <begin position="1"/>
        <end position="23"/>
    </location>
</feature>
<evidence type="ECO:0000259" key="5">
    <source>
        <dbReference type="SMART" id="SM00062"/>
    </source>
</evidence>
<dbReference type="EMBL" id="JPMI01000055">
    <property type="protein sequence ID" value="KFA93412.1"/>
    <property type="molecule type" value="Genomic_DNA"/>
</dbReference>
<dbReference type="PROSITE" id="PS50088">
    <property type="entry name" value="ANK_REPEAT"/>
    <property type="match status" value="5"/>
</dbReference>
<dbReference type="PROSITE" id="PS50297">
    <property type="entry name" value="ANK_REP_REGION"/>
    <property type="match status" value="4"/>
</dbReference>
<proteinExistence type="predicted"/>
<dbReference type="SUPFAM" id="SSF48403">
    <property type="entry name" value="Ankyrin repeat"/>
    <property type="match status" value="1"/>
</dbReference>
<feature type="chain" id="PRO_5001782004" description="Solute-binding protein family 3/N-terminal domain-containing protein" evidence="4">
    <location>
        <begin position="24"/>
        <end position="915"/>
    </location>
</feature>
<keyword evidence="4" id="KW-0732">Signal</keyword>
<keyword evidence="1" id="KW-0677">Repeat</keyword>
<feature type="repeat" description="ANK" evidence="3">
    <location>
        <begin position="639"/>
        <end position="671"/>
    </location>
</feature>
<dbReference type="SMART" id="SM00062">
    <property type="entry name" value="PBPb"/>
    <property type="match status" value="1"/>
</dbReference>
<gene>
    <name evidence="6" type="ORF">Q664_09520</name>
</gene>
<accession>A0A084SY77</accession>
<feature type="repeat" description="ANK" evidence="3">
    <location>
        <begin position="510"/>
        <end position="542"/>
    </location>
</feature>
<feature type="domain" description="Solute-binding protein family 3/N-terminal" evidence="5">
    <location>
        <begin position="31"/>
        <end position="242"/>
    </location>
</feature>
<dbReference type="PANTHER" id="PTHR24198">
    <property type="entry name" value="ANKYRIN REPEAT AND PROTEIN KINASE DOMAIN-CONTAINING PROTEIN"/>
    <property type="match status" value="1"/>
</dbReference>
<feature type="repeat" description="ANK" evidence="3">
    <location>
        <begin position="382"/>
        <end position="414"/>
    </location>
</feature>
<dbReference type="RefSeq" id="WP_043392362.1">
    <property type="nucleotide sequence ID" value="NZ_JPMI01000055.1"/>
</dbReference>
<dbReference type="Gene3D" id="3.40.190.10">
    <property type="entry name" value="Periplasmic binding protein-like II"/>
    <property type="match status" value="2"/>
</dbReference>
<dbReference type="SMART" id="SM00248">
    <property type="entry name" value="ANK"/>
    <property type="match status" value="11"/>
</dbReference>
<dbReference type="Gene3D" id="2.30.30.40">
    <property type="entry name" value="SH3 Domains"/>
    <property type="match status" value="1"/>
</dbReference>
<sequence>MQSLHLRYLLVLAIVGTAGIAAAQQGTEGNVLRVALSGEYMPLHGFKDGVATGLEAEIAQRLARRLGASVVFVDTRRELGKGSVEAVASGEVHIALNSITPTPEREKLVAFTSPYLLMRYRLVARPEAVVGALGEVRGRVAGTALALRAVESALPSARRVPAQSTAAALKLLLAGKADFVADEEVGLALAIQKMPLKLVGASFGESPLAIAVPKGETWRYEQALGALWPEIEQLKAQMGFSSAYELSVFVKKDKRARVEALLSAGIDPNTPGEDGRTLLRWVLGAHNASMALLLVKKGALPPSPGEVNENERKGLYDLFVAAAAEGDLPAVRQLLAAGVKANLRDDGRQNRTALIAASAHGHLEMVQLLLANGPGIEIRDSEGNTALTYAVREGHTAIVDALLKAGASVRTLAEPGRSPLHEAVDPASAELLLAAGAELDARDKSSSTPLLSALGREKPEVAKVLLKHKADVRLANLRGVTALHAAARFSTELSSQLLDAGAPPDVSDSRGQTPLSLALEAKNLELVELLLAKGVRPNIQTLWQALKCQHEKCKPLPALFVKSGVDVNAVVEAGDKTALHLASERMSPEVAKTLLDLGADPNRKNTSGLMPLQIAVKENPPVARLLVDKGAQLDVRDTHGWTPLLIALFDEQLGLARQMVEAGADLSLRYPSNGEEYPQPFVTLVARRFFQDEALGDLRSLLWTWTNRKQGVPLLADPSVEAPLVATIPFMTELTVLRKRGSPVEVEGARGRWTQVSWGKKTGWVFDAFLSSRRDLPIRGLELLAGFPTDWNLLRKHGQNYTYVHGCSGESFFGVEISLANDESRGIRPQFVLVGGPDSTFYRIIDVQRPSKNTLEFTLSWGSEVFTIDYERINDAVGFWSGRIFKGPWMQDDGMYLADHARLSRFSEVCESMED</sequence>
<dbReference type="SUPFAM" id="SSF53850">
    <property type="entry name" value="Periplasmic binding protein-like II"/>
    <property type="match status" value="1"/>
</dbReference>
<dbReference type="PANTHER" id="PTHR24198:SF165">
    <property type="entry name" value="ANKYRIN REPEAT-CONTAINING PROTEIN-RELATED"/>
    <property type="match status" value="1"/>
</dbReference>
<keyword evidence="2 3" id="KW-0040">ANK repeat</keyword>
<dbReference type="InterPro" id="IPR002110">
    <property type="entry name" value="Ankyrin_rpt"/>
</dbReference>
<dbReference type="Pfam" id="PF12796">
    <property type="entry name" value="Ank_2"/>
    <property type="match status" value="3"/>
</dbReference>
<reference evidence="6 7" key="1">
    <citation type="submission" date="2014-07" db="EMBL/GenBank/DDBJ databases">
        <title>Draft Genome Sequence of Gephyronic Acid Producer, Cystobacter violaceus Strain Cb vi76.</title>
        <authorList>
            <person name="Stevens D.C."/>
            <person name="Young J."/>
            <person name="Carmichael R."/>
            <person name="Tan J."/>
            <person name="Taylor R.E."/>
        </authorList>
    </citation>
    <scope>NUCLEOTIDE SEQUENCE [LARGE SCALE GENOMIC DNA]</scope>
    <source>
        <strain evidence="6 7">Cb vi76</strain>
    </source>
</reference>
<dbReference type="Pfam" id="PF00497">
    <property type="entry name" value="SBP_bac_3"/>
    <property type="match status" value="1"/>
</dbReference>
<dbReference type="Proteomes" id="UP000028547">
    <property type="component" value="Unassembled WGS sequence"/>
</dbReference>
<dbReference type="InterPro" id="IPR001638">
    <property type="entry name" value="Solute-binding_3/MltF_N"/>
</dbReference>
<comment type="caution">
    <text evidence="6">The sequence shown here is derived from an EMBL/GenBank/DDBJ whole genome shotgun (WGS) entry which is preliminary data.</text>
</comment>